<dbReference type="GO" id="GO:0035539">
    <property type="term" value="F:8-oxo-7,8-dihydrodeoxyguanosine triphosphate pyrophosphatase activity"/>
    <property type="evidence" value="ECO:0007669"/>
    <property type="project" value="UniProtKB-EC"/>
</dbReference>
<dbReference type="GO" id="GO:0006281">
    <property type="term" value="P:DNA repair"/>
    <property type="evidence" value="ECO:0007669"/>
    <property type="project" value="UniProtKB-KW"/>
</dbReference>
<keyword evidence="7 13" id="KW-0378">Hydrolase</keyword>
<name>A0AAW9SQD5_CORAY</name>
<dbReference type="InterPro" id="IPR015797">
    <property type="entry name" value="NUDIX_hydrolase-like_dom_sf"/>
</dbReference>
<evidence type="ECO:0000256" key="1">
    <source>
        <dbReference type="ARBA" id="ARBA00001946"/>
    </source>
</evidence>
<dbReference type="PRINTS" id="PR00502">
    <property type="entry name" value="NUDIXFAMILY"/>
</dbReference>
<evidence type="ECO:0000256" key="5">
    <source>
        <dbReference type="ARBA" id="ARBA00022723"/>
    </source>
</evidence>
<evidence type="ECO:0000256" key="10">
    <source>
        <dbReference type="ARBA" id="ARBA00035861"/>
    </source>
</evidence>
<evidence type="ECO:0000313" key="14">
    <source>
        <dbReference type="Proteomes" id="UP001223646"/>
    </source>
</evidence>
<keyword evidence="8" id="KW-0460">Magnesium</keyword>
<dbReference type="Pfam" id="PF00293">
    <property type="entry name" value="NUDIX"/>
    <property type="match status" value="1"/>
</dbReference>
<evidence type="ECO:0000256" key="8">
    <source>
        <dbReference type="ARBA" id="ARBA00022842"/>
    </source>
</evidence>
<dbReference type="GO" id="GO:0044716">
    <property type="term" value="F:8-oxo-GDP phosphatase activity"/>
    <property type="evidence" value="ECO:0007669"/>
    <property type="project" value="TreeGrafter"/>
</dbReference>
<comment type="catalytic activity">
    <reaction evidence="10">
        <text>8-oxo-dGTP + H2O = 8-oxo-dGMP + diphosphate + H(+)</text>
        <dbReference type="Rhea" id="RHEA:31575"/>
        <dbReference type="ChEBI" id="CHEBI:15377"/>
        <dbReference type="ChEBI" id="CHEBI:15378"/>
        <dbReference type="ChEBI" id="CHEBI:33019"/>
        <dbReference type="ChEBI" id="CHEBI:63224"/>
        <dbReference type="ChEBI" id="CHEBI:77896"/>
        <dbReference type="EC" id="3.6.1.55"/>
    </reaction>
</comment>
<evidence type="ECO:0000313" key="13">
    <source>
        <dbReference type="EMBL" id="MEO3716248.1"/>
    </source>
</evidence>
<evidence type="ECO:0000256" key="7">
    <source>
        <dbReference type="ARBA" id="ARBA00022801"/>
    </source>
</evidence>
<reference evidence="13" key="2">
    <citation type="submission" date="2024-05" db="EMBL/GenBank/DDBJ databases">
        <authorList>
            <person name="Wolfe A."/>
        </authorList>
    </citation>
    <scope>NUCLEOTIDE SEQUENCE</scope>
    <source>
        <strain evidence="13">UMB1064</strain>
    </source>
</reference>
<gene>
    <name evidence="13" type="ORF">QP460_001400</name>
</gene>
<keyword evidence="9" id="KW-0234">DNA repair</keyword>
<evidence type="ECO:0000256" key="6">
    <source>
        <dbReference type="ARBA" id="ARBA00022763"/>
    </source>
</evidence>
<protein>
    <recommendedName>
        <fullName evidence="11">8-oxo-dGTP diphosphatase</fullName>
        <ecNumber evidence="11">3.6.1.55</ecNumber>
    </recommendedName>
</protein>
<keyword evidence="6" id="KW-0227">DNA damage</keyword>
<keyword evidence="4" id="KW-0235">DNA replication</keyword>
<dbReference type="PROSITE" id="PS51462">
    <property type="entry name" value="NUDIX"/>
    <property type="match status" value="1"/>
</dbReference>
<dbReference type="AlphaFoldDB" id="A0AAW9SQD5"/>
<dbReference type="SUPFAM" id="SSF55811">
    <property type="entry name" value="Nudix"/>
    <property type="match status" value="1"/>
</dbReference>
<dbReference type="EC" id="3.6.1.55" evidence="11"/>
<comment type="caution">
    <text evidence="13">The sequence shown here is derived from an EMBL/GenBank/DDBJ whole genome shotgun (WGS) entry which is preliminary data.</text>
</comment>
<proteinExistence type="inferred from homology"/>
<sequence>MKKRIEVVGAVLTYEGKIFAAQRGPGRSMENYWEFPGGKIEEGESPREALARELREELKLDAEIGNHILTVDHEYDFAVISLATYFCSVSSPEIKLTEHTEYRWLEPAELYSVDWAPADIPTVDILVNEQ</sequence>
<dbReference type="GO" id="GO:0046872">
    <property type="term" value="F:metal ion binding"/>
    <property type="evidence" value="ECO:0007669"/>
    <property type="project" value="UniProtKB-KW"/>
</dbReference>
<dbReference type="InterPro" id="IPR020476">
    <property type="entry name" value="Nudix_hydrolase"/>
</dbReference>
<evidence type="ECO:0000256" key="2">
    <source>
        <dbReference type="ARBA" id="ARBA00005582"/>
    </source>
</evidence>
<reference evidence="13" key="1">
    <citation type="submission" date="2023-05" db="EMBL/GenBank/DDBJ databases">
        <authorList>
            <person name="Du J."/>
        </authorList>
    </citation>
    <scope>NUCLEOTIDE SEQUENCE</scope>
    <source>
        <strain evidence="13">UMB1064</strain>
    </source>
</reference>
<dbReference type="EMBL" id="JASOOY020000004">
    <property type="protein sequence ID" value="MEO3716248.1"/>
    <property type="molecule type" value="Genomic_DNA"/>
</dbReference>
<feature type="domain" description="Nudix hydrolase" evidence="12">
    <location>
        <begin position="3"/>
        <end position="127"/>
    </location>
</feature>
<evidence type="ECO:0000256" key="4">
    <source>
        <dbReference type="ARBA" id="ARBA00022705"/>
    </source>
</evidence>
<evidence type="ECO:0000256" key="11">
    <source>
        <dbReference type="ARBA" id="ARBA00038905"/>
    </source>
</evidence>
<accession>A0AAW9SQD5</accession>
<dbReference type="PANTHER" id="PTHR47707:SF1">
    <property type="entry name" value="NUDIX HYDROLASE FAMILY PROTEIN"/>
    <property type="match status" value="1"/>
</dbReference>
<dbReference type="PANTHER" id="PTHR47707">
    <property type="entry name" value="8-OXO-DGTP DIPHOSPHATASE"/>
    <property type="match status" value="1"/>
</dbReference>
<evidence type="ECO:0000256" key="3">
    <source>
        <dbReference type="ARBA" id="ARBA00022457"/>
    </source>
</evidence>
<dbReference type="Gene3D" id="3.90.79.10">
    <property type="entry name" value="Nucleoside Triphosphate Pyrophosphohydrolase"/>
    <property type="match status" value="1"/>
</dbReference>
<dbReference type="RefSeq" id="WP_048732825.1">
    <property type="nucleotide sequence ID" value="NZ_JAKRDD010000002.1"/>
</dbReference>
<organism evidence="13 14">
    <name type="scientific">Corynebacterium amycolatum</name>
    <dbReference type="NCBI Taxonomy" id="43765"/>
    <lineage>
        <taxon>Bacteria</taxon>
        <taxon>Bacillati</taxon>
        <taxon>Actinomycetota</taxon>
        <taxon>Actinomycetes</taxon>
        <taxon>Mycobacteriales</taxon>
        <taxon>Corynebacteriaceae</taxon>
        <taxon>Corynebacterium</taxon>
    </lineage>
</organism>
<comment type="cofactor">
    <cofactor evidence="1">
        <name>Mg(2+)</name>
        <dbReference type="ChEBI" id="CHEBI:18420"/>
    </cofactor>
</comment>
<keyword evidence="5" id="KW-0479">Metal-binding</keyword>
<comment type="similarity">
    <text evidence="2">Belongs to the Nudix hydrolase family.</text>
</comment>
<evidence type="ECO:0000259" key="12">
    <source>
        <dbReference type="PROSITE" id="PS51462"/>
    </source>
</evidence>
<dbReference type="CDD" id="cd03425">
    <property type="entry name" value="NUDIX_MutT_NudA_like"/>
    <property type="match status" value="1"/>
</dbReference>
<dbReference type="GO" id="GO:0006260">
    <property type="term" value="P:DNA replication"/>
    <property type="evidence" value="ECO:0007669"/>
    <property type="project" value="UniProtKB-KW"/>
</dbReference>
<dbReference type="GO" id="GO:0044715">
    <property type="term" value="F:8-oxo-dGDP phosphatase activity"/>
    <property type="evidence" value="ECO:0007669"/>
    <property type="project" value="TreeGrafter"/>
</dbReference>
<keyword evidence="3" id="KW-0515">Mutator protein</keyword>
<dbReference type="Proteomes" id="UP001223646">
    <property type="component" value="Unassembled WGS sequence"/>
</dbReference>
<dbReference type="InterPro" id="IPR000086">
    <property type="entry name" value="NUDIX_hydrolase_dom"/>
</dbReference>
<dbReference type="InterPro" id="IPR047127">
    <property type="entry name" value="MutT-like"/>
</dbReference>
<dbReference type="GO" id="GO:0008413">
    <property type="term" value="F:8-oxo-7,8-dihydroguanosine triphosphate pyrophosphatase activity"/>
    <property type="evidence" value="ECO:0007669"/>
    <property type="project" value="TreeGrafter"/>
</dbReference>
<evidence type="ECO:0000256" key="9">
    <source>
        <dbReference type="ARBA" id="ARBA00023204"/>
    </source>
</evidence>